<organism evidence="1 2">
    <name type="scientific">Catenaria anguillulae PL171</name>
    <dbReference type="NCBI Taxonomy" id="765915"/>
    <lineage>
        <taxon>Eukaryota</taxon>
        <taxon>Fungi</taxon>
        <taxon>Fungi incertae sedis</taxon>
        <taxon>Blastocladiomycota</taxon>
        <taxon>Blastocladiomycetes</taxon>
        <taxon>Blastocladiales</taxon>
        <taxon>Catenariaceae</taxon>
        <taxon>Catenaria</taxon>
    </lineage>
</organism>
<evidence type="ECO:0000313" key="1">
    <source>
        <dbReference type="EMBL" id="ORZ33393.1"/>
    </source>
</evidence>
<name>A0A1Y2HI75_9FUNG</name>
<accession>A0A1Y2HI75</accession>
<dbReference type="Proteomes" id="UP000193411">
    <property type="component" value="Unassembled WGS sequence"/>
</dbReference>
<gene>
    <name evidence="1" type="ORF">BCR44DRAFT_1382640</name>
</gene>
<keyword evidence="2" id="KW-1185">Reference proteome</keyword>
<sequence>LYGDSAYALGPTIEKRAMNDLDAGLEHDLNVANSGSRVAVEWYFGRVLEHWGLLSLRRRHRILQSPVASWYRSACFLTNVINCLYPNQISTAFMCDPPILDDYL</sequence>
<feature type="non-terminal residue" evidence="1">
    <location>
        <position position="1"/>
    </location>
</feature>
<dbReference type="STRING" id="765915.A0A1Y2HI75"/>
<evidence type="ECO:0008006" key="3">
    <source>
        <dbReference type="Google" id="ProtNLM"/>
    </source>
</evidence>
<dbReference type="AlphaFoldDB" id="A0A1Y2HI75"/>
<comment type="caution">
    <text evidence="1">The sequence shown here is derived from an EMBL/GenBank/DDBJ whole genome shotgun (WGS) entry which is preliminary data.</text>
</comment>
<proteinExistence type="predicted"/>
<reference evidence="1 2" key="1">
    <citation type="submission" date="2016-07" db="EMBL/GenBank/DDBJ databases">
        <title>Pervasive Adenine N6-methylation of Active Genes in Fungi.</title>
        <authorList>
            <consortium name="DOE Joint Genome Institute"/>
            <person name="Mondo S.J."/>
            <person name="Dannebaum R.O."/>
            <person name="Kuo R.C."/>
            <person name="Labutti K."/>
            <person name="Haridas S."/>
            <person name="Kuo A."/>
            <person name="Salamov A."/>
            <person name="Ahrendt S.R."/>
            <person name="Lipzen A."/>
            <person name="Sullivan W."/>
            <person name="Andreopoulos W.B."/>
            <person name="Clum A."/>
            <person name="Lindquist E."/>
            <person name="Daum C."/>
            <person name="Ramamoorthy G.K."/>
            <person name="Gryganskyi A."/>
            <person name="Culley D."/>
            <person name="Magnuson J.K."/>
            <person name="James T.Y."/>
            <person name="O'Malley M.A."/>
            <person name="Stajich J.E."/>
            <person name="Spatafora J.W."/>
            <person name="Visel A."/>
            <person name="Grigoriev I.V."/>
        </authorList>
    </citation>
    <scope>NUCLEOTIDE SEQUENCE [LARGE SCALE GENOMIC DNA]</scope>
    <source>
        <strain evidence="1 2">PL171</strain>
    </source>
</reference>
<evidence type="ECO:0000313" key="2">
    <source>
        <dbReference type="Proteomes" id="UP000193411"/>
    </source>
</evidence>
<feature type="non-terminal residue" evidence="1">
    <location>
        <position position="104"/>
    </location>
</feature>
<protein>
    <recommendedName>
        <fullName evidence="3">DDE Tnp4 domain-containing protein</fullName>
    </recommendedName>
</protein>
<dbReference type="EMBL" id="MCFL01000036">
    <property type="protein sequence ID" value="ORZ33393.1"/>
    <property type="molecule type" value="Genomic_DNA"/>
</dbReference>
<dbReference type="OrthoDB" id="2966465at2759"/>